<dbReference type="EMBL" id="SZPR01000044">
    <property type="protein sequence ID" value="TKS95817.1"/>
    <property type="molecule type" value="Genomic_DNA"/>
</dbReference>
<accession>A0A4U5W393</accession>
<organism evidence="1 2">
    <name type="scientific">Streptomyces galbus</name>
    <dbReference type="NCBI Taxonomy" id="33898"/>
    <lineage>
        <taxon>Bacteria</taxon>
        <taxon>Bacillati</taxon>
        <taxon>Actinomycetota</taxon>
        <taxon>Actinomycetes</taxon>
        <taxon>Kitasatosporales</taxon>
        <taxon>Streptomycetaceae</taxon>
        <taxon>Streptomyces</taxon>
    </lineage>
</organism>
<dbReference type="RefSeq" id="WP_137304505.1">
    <property type="nucleotide sequence ID" value="NZ_BMVD01000019.1"/>
</dbReference>
<comment type="caution">
    <text evidence="1">The sequence shown here is derived from an EMBL/GenBank/DDBJ whole genome shotgun (WGS) entry which is preliminary data.</text>
</comment>
<evidence type="ECO:0000313" key="1">
    <source>
        <dbReference type="EMBL" id="TKS95817.1"/>
    </source>
</evidence>
<dbReference type="Proteomes" id="UP000308632">
    <property type="component" value="Unassembled WGS sequence"/>
</dbReference>
<name>A0A4U5W393_STRGB</name>
<gene>
    <name evidence="1" type="ORF">E4U92_35080</name>
</gene>
<evidence type="ECO:0000313" key="2">
    <source>
        <dbReference type="Proteomes" id="UP000308632"/>
    </source>
</evidence>
<protein>
    <submittedName>
        <fullName evidence="1">Uncharacterized protein</fullName>
    </submittedName>
</protein>
<dbReference type="AlphaFoldDB" id="A0A4U5W393"/>
<proteinExistence type="predicted"/>
<reference evidence="1 2" key="1">
    <citation type="submission" date="2019-04" db="EMBL/GenBank/DDBJ databases">
        <title>Streptomyces lasaliensis sp.nov., an Actinomycete isolated from soil which produces the polyether antibiotic lasalocid.</title>
        <authorList>
            <person name="Erwin G."/>
            <person name="Haber C."/>
        </authorList>
    </citation>
    <scope>NUCLEOTIDE SEQUENCE [LARGE SCALE GENOMIC DNA]</scope>
    <source>
        <strain evidence="1 2">DSM 40089</strain>
    </source>
</reference>
<sequence length="235" mass="25865">MPRTPRTINEILRRARARARVPRSAYTRADLETARKTVARGVKELRWERALDGAAELSRAAVRHERAACDLRTLSRAVIRDPQAAGRVAAFDDCREPEGALAFACLLYVAEPDSGAQFWWEYAAGAGSVTAALCLYLLHLSRGELRDARHWAGQIGDLNELRWDGYMPVDHRAERVDADPLLSTAVLYVLPPGRAVPEEAVRDAVSRLVATDSVVGPVPRPTAELALQWPDVAPA</sequence>